<evidence type="ECO:0000256" key="1">
    <source>
        <dbReference type="SAM" id="MobiDB-lite"/>
    </source>
</evidence>
<name>A0A232FAR3_9HYME</name>
<sequence>MRSHFSKQDRPSSNPFMTGYSYPFPGSNNSSRRDIGKVARELNIKYDEHKKSCIEEFIND</sequence>
<dbReference type="EMBL" id="NNAY01000584">
    <property type="protein sequence ID" value="OXU27549.1"/>
    <property type="molecule type" value="Genomic_DNA"/>
</dbReference>
<protein>
    <submittedName>
        <fullName evidence="2">Uncharacterized protein</fullName>
    </submittedName>
</protein>
<accession>A0A232FAR3</accession>
<feature type="region of interest" description="Disordered" evidence="1">
    <location>
        <begin position="1"/>
        <end position="33"/>
    </location>
</feature>
<gene>
    <name evidence="2" type="ORF">TSAR_004428</name>
</gene>
<dbReference type="Proteomes" id="UP000215335">
    <property type="component" value="Unassembled WGS sequence"/>
</dbReference>
<organism evidence="2 3">
    <name type="scientific">Trichomalopsis sarcophagae</name>
    <dbReference type="NCBI Taxonomy" id="543379"/>
    <lineage>
        <taxon>Eukaryota</taxon>
        <taxon>Metazoa</taxon>
        <taxon>Ecdysozoa</taxon>
        <taxon>Arthropoda</taxon>
        <taxon>Hexapoda</taxon>
        <taxon>Insecta</taxon>
        <taxon>Pterygota</taxon>
        <taxon>Neoptera</taxon>
        <taxon>Endopterygota</taxon>
        <taxon>Hymenoptera</taxon>
        <taxon>Apocrita</taxon>
        <taxon>Proctotrupomorpha</taxon>
        <taxon>Chalcidoidea</taxon>
        <taxon>Pteromalidae</taxon>
        <taxon>Pteromalinae</taxon>
        <taxon>Trichomalopsis</taxon>
    </lineage>
</organism>
<proteinExistence type="predicted"/>
<keyword evidence="3" id="KW-1185">Reference proteome</keyword>
<dbReference type="AlphaFoldDB" id="A0A232FAR3"/>
<evidence type="ECO:0000313" key="3">
    <source>
        <dbReference type="Proteomes" id="UP000215335"/>
    </source>
</evidence>
<evidence type="ECO:0000313" key="2">
    <source>
        <dbReference type="EMBL" id="OXU27549.1"/>
    </source>
</evidence>
<reference evidence="2 3" key="1">
    <citation type="journal article" date="2017" name="Curr. Biol.">
        <title>The Evolution of Venom by Co-option of Single-Copy Genes.</title>
        <authorList>
            <person name="Martinson E.O."/>
            <person name="Mrinalini"/>
            <person name="Kelkar Y.D."/>
            <person name="Chang C.H."/>
            <person name="Werren J.H."/>
        </authorList>
    </citation>
    <scope>NUCLEOTIDE SEQUENCE [LARGE SCALE GENOMIC DNA]</scope>
    <source>
        <strain evidence="2 3">Alberta</strain>
        <tissue evidence="2">Whole body</tissue>
    </source>
</reference>
<comment type="caution">
    <text evidence="2">The sequence shown here is derived from an EMBL/GenBank/DDBJ whole genome shotgun (WGS) entry which is preliminary data.</text>
</comment>
<feature type="compositionally biased region" description="Basic and acidic residues" evidence="1">
    <location>
        <begin position="1"/>
        <end position="10"/>
    </location>
</feature>